<dbReference type="Proteomes" id="UP000325755">
    <property type="component" value="Chromosome"/>
</dbReference>
<evidence type="ECO:0000259" key="1">
    <source>
        <dbReference type="Pfam" id="PF01882"/>
    </source>
</evidence>
<name>A0A5Q0BJW4_9GAMM</name>
<dbReference type="OrthoDB" id="7779014at2"/>
<dbReference type="InParanoid" id="A0A5Q0BJW4"/>
<dbReference type="PANTHER" id="PTHR33608:SF6">
    <property type="entry name" value="BLL2464 PROTEIN"/>
    <property type="match status" value="1"/>
</dbReference>
<dbReference type="KEGG" id="mmob:F6R98_05185"/>
<accession>A0A5Q0BJW4</accession>
<dbReference type="AlphaFoldDB" id="A0A5Q0BJW4"/>
<protein>
    <recommendedName>
        <fullName evidence="1">DUF58 domain-containing protein</fullName>
    </recommendedName>
</protein>
<sequence length="276" mass="31575">MIELFHYRLAWRGPAMAAGDHGRGDLRGGSDYASTLPFDRYQNPRSVDMRASVQNPYQTLMVRDCRERVSVPVYLLLDVSASMGCGKILEKMLRFAQMCAASAFHAGDRLGILACDSRILWEYCLPLSANAALTDDWGRRFANIRPQARNTDAFIDLASYLGRQRALVFLLSDFYLPDAQLRTLLEALFRHEVVPVQLAVAPDFGLQPRWGWLNLQDPETGLLRQVMMRPALRRRWLDEYAMRQQRLHALLTGYGRRLLPLADDFGTDDVTRYFLS</sequence>
<dbReference type="PANTHER" id="PTHR33608">
    <property type="entry name" value="BLL2464 PROTEIN"/>
    <property type="match status" value="1"/>
</dbReference>
<organism evidence="2 3">
    <name type="scientific">Candidatus Methylospira mobilis</name>
    <dbReference type="NCBI Taxonomy" id="1808979"/>
    <lineage>
        <taxon>Bacteria</taxon>
        <taxon>Pseudomonadati</taxon>
        <taxon>Pseudomonadota</taxon>
        <taxon>Gammaproteobacteria</taxon>
        <taxon>Methylococcales</taxon>
        <taxon>Methylococcaceae</taxon>
        <taxon>Candidatus Methylospira</taxon>
    </lineage>
</organism>
<dbReference type="RefSeq" id="WP_153248079.1">
    <property type="nucleotide sequence ID" value="NZ_CP044205.1"/>
</dbReference>
<dbReference type="InterPro" id="IPR002881">
    <property type="entry name" value="DUF58"/>
</dbReference>
<evidence type="ECO:0000313" key="2">
    <source>
        <dbReference type="EMBL" id="QFY42096.1"/>
    </source>
</evidence>
<dbReference type="EMBL" id="CP044205">
    <property type="protein sequence ID" value="QFY42096.1"/>
    <property type="molecule type" value="Genomic_DNA"/>
</dbReference>
<dbReference type="Pfam" id="PF01882">
    <property type="entry name" value="DUF58"/>
    <property type="match status" value="1"/>
</dbReference>
<gene>
    <name evidence="2" type="ORF">F6R98_05185</name>
</gene>
<feature type="domain" description="DUF58" evidence="1">
    <location>
        <begin position="57"/>
        <end position="243"/>
    </location>
</feature>
<evidence type="ECO:0000313" key="3">
    <source>
        <dbReference type="Proteomes" id="UP000325755"/>
    </source>
</evidence>
<dbReference type="InterPro" id="IPR036465">
    <property type="entry name" value="vWFA_dom_sf"/>
</dbReference>
<reference evidence="2 3" key="1">
    <citation type="submission" date="2019-09" db="EMBL/GenBank/DDBJ databases">
        <title>Ecophysiology of the spiral-shaped methanotroph Methylospira mobilis as revealed by the complete genome sequence.</title>
        <authorList>
            <person name="Oshkin I.Y."/>
            <person name="Dedysh S.N."/>
            <person name="Miroshnikov K."/>
            <person name="Danilova O.V."/>
            <person name="Hakobyan A."/>
            <person name="Liesack W."/>
        </authorList>
    </citation>
    <scope>NUCLEOTIDE SEQUENCE [LARGE SCALE GENOMIC DNA]</scope>
    <source>
        <strain evidence="2 3">Shm1</strain>
    </source>
</reference>
<proteinExistence type="predicted"/>
<keyword evidence="3" id="KW-1185">Reference proteome</keyword>
<dbReference type="SUPFAM" id="SSF53300">
    <property type="entry name" value="vWA-like"/>
    <property type="match status" value="1"/>
</dbReference>